<comment type="catalytic activity">
    <reaction evidence="19">
        <text>octanoyl-CoA + H2O = octanoate + CoA + H(+)</text>
        <dbReference type="Rhea" id="RHEA:30143"/>
        <dbReference type="ChEBI" id="CHEBI:15377"/>
        <dbReference type="ChEBI" id="CHEBI:15378"/>
        <dbReference type="ChEBI" id="CHEBI:25646"/>
        <dbReference type="ChEBI" id="CHEBI:57287"/>
        <dbReference type="ChEBI" id="CHEBI:57386"/>
    </reaction>
    <physiologicalReaction direction="left-to-right" evidence="19">
        <dbReference type="Rhea" id="RHEA:30144"/>
    </physiologicalReaction>
</comment>
<evidence type="ECO:0000256" key="10">
    <source>
        <dbReference type="ARBA" id="ARBA00023098"/>
    </source>
</evidence>
<dbReference type="InterPro" id="IPR006683">
    <property type="entry name" value="Thioestr_dom"/>
</dbReference>
<keyword evidence="11" id="KW-0472">Membrane</keyword>
<reference evidence="25 26" key="1">
    <citation type="submission" date="2019-08" db="EMBL/GenBank/DDBJ databases">
        <title>In-depth cultivation of the pig gut microbiome towards novel bacterial diversity and tailored functional studies.</title>
        <authorList>
            <person name="Wylensek D."/>
            <person name="Hitch T.C.A."/>
            <person name="Clavel T."/>
        </authorList>
    </citation>
    <scope>NUCLEOTIDE SEQUENCE [LARGE SCALE GENOMIC DNA]</scope>
    <source>
        <strain evidence="25 26">Oil+RF-744-GAM-WT-6</strain>
    </source>
</reference>
<dbReference type="InterPro" id="IPR029069">
    <property type="entry name" value="HotDog_dom_sf"/>
</dbReference>
<evidence type="ECO:0000313" key="25">
    <source>
        <dbReference type="EMBL" id="MSS57722.1"/>
    </source>
</evidence>
<sequence>MLNYDHDLICGVKNPIGLKIPISARNGEASCEWTVTENFVGYDTILHGGIIASILDNLMIFACRSQMELDLVTANLNVNYRHFAHVGDHLSGFGRMVSNEPGSRKVFAEAKLYCDNTLIAEASGINVIVYPK</sequence>
<dbReference type="EMBL" id="VUMN01000003">
    <property type="protein sequence ID" value="MSS57722.1"/>
    <property type="molecule type" value="Genomic_DNA"/>
</dbReference>
<evidence type="ECO:0000256" key="4">
    <source>
        <dbReference type="ARBA" id="ARBA00022475"/>
    </source>
</evidence>
<protein>
    <recommendedName>
        <fullName evidence="17">Acyl-coenzyme A thioesterase THEM4</fullName>
        <ecNumber evidence="16">3.1.2.2</ecNumber>
    </recommendedName>
    <alternativeName>
        <fullName evidence="18">Thioesterase superfamily member 4</fullName>
    </alternativeName>
</protein>
<evidence type="ECO:0000256" key="2">
    <source>
        <dbReference type="ARBA" id="ARBA00004496"/>
    </source>
</evidence>
<comment type="caution">
    <text evidence="25">The sequence shown here is derived from an EMBL/GenBank/DDBJ whole genome shotgun (WGS) entry which is preliminary data.</text>
</comment>
<dbReference type="PANTHER" id="PTHR12418:SF19">
    <property type="entry name" value="ACYL-COENZYME A THIOESTERASE THEM4"/>
    <property type="match status" value="1"/>
</dbReference>
<dbReference type="GO" id="GO:0006631">
    <property type="term" value="P:fatty acid metabolic process"/>
    <property type="evidence" value="ECO:0007669"/>
    <property type="project" value="UniProtKB-KW"/>
</dbReference>
<evidence type="ECO:0000256" key="22">
    <source>
        <dbReference type="ARBA" id="ARBA00048074"/>
    </source>
</evidence>
<keyword evidence="26" id="KW-1185">Reference proteome</keyword>
<dbReference type="InterPro" id="IPR052365">
    <property type="entry name" value="THEM4/THEM5_acyl-CoA_thioest"/>
</dbReference>
<evidence type="ECO:0000256" key="3">
    <source>
        <dbReference type="ARBA" id="ARBA00004632"/>
    </source>
</evidence>
<dbReference type="CDD" id="cd03443">
    <property type="entry name" value="PaaI_thioesterase"/>
    <property type="match status" value="1"/>
</dbReference>
<name>A0A7X2TEN2_9FIRM</name>
<dbReference type="GO" id="GO:0016020">
    <property type="term" value="C:membrane"/>
    <property type="evidence" value="ECO:0007669"/>
    <property type="project" value="UniProtKB-SubCell"/>
</dbReference>
<evidence type="ECO:0000256" key="19">
    <source>
        <dbReference type="ARBA" id="ARBA00047588"/>
    </source>
</evidence>
<dbReference type="Proteomes" id="UP000461880">
    <property type="component" value="Unassembled WGS sequence"/>
</dbReference>
<evidence type="ECO:0000313" key="26">
    <source>
        <dbReference type="Proteomes" id="UP000461880"/>
    </source>
</evidence>
<evidence type="ECO:0000256" key="11">
    <source>
        <dbReference type="ARBA" id="ARBA00023136"/>
    </source>
</evidence>
<evidence type="ECO:0000256" key="8">
    <source>
        <dbReference type="ARBA" id="ARBA00022832"/>
    </source>
</evidence>
<organism evidence="25 26">
    <name type="scientific">Stecheria intestinalis</name>
    <dbReference type="NCBI Taxonomy" id="2606630"/>
    <lineage>
        <taxon>Bacteria</taxon>
        <taxon>Bacillati</taxon>
        <taxon>Bacillota</taxon>
        <taxon>Erysipelotrichia</taxon>
        <taxon>Erysipelotrichales</taxon>
        <taxon>Erysipelotrichaceae</taxon>
        <taxon>Stecheria</taxon>
    </lineage>
</organism>
<comment type="similarity">
    <text evidence="15">Belongs to the THEM4/THEM5 thioesterase family.</text>
</comment>
<dbReference type="Pfam" id="PF03061">
    <property type="entry name" value="4HBT"/>
    <property type="match status" value="1"/>
</dbReference>
<evidence type="ECO:0000256" key="16">
    <source>
        <dbReference type="ARBA" id="ARBA00038848"/>
    </source>
</evidence>
<evidence type="ECO:0000256" key="5">
    <source>
        <dbReference type="ARBA" id="ARBA00022490"/>
    </source>
</evidence>
<evidence type="ECO:0000256" key="20">
    <source>
        <dbReference type="ARBA" id="ARBA00047734"/>
    </source>
</evidence>
<evidence type="ECO:0000256" key="12">
    <source>
        <dbReference type="ARBA" id="ARBA00023273"/>
    </source>
</evidence>
<evidence type="ECO:0000256" key="18">
    <source>
        <dbReference type="ARBA" id="ARBA00043210"/>
    </source>
</evidence>
<feature type="domain" description="Thioesterase" evidence="24">
    <location>
        <begin position="45"/>
        <end position="97"/>
    </location>
</feature>
<evidence type="ECO:0000256" key="21">
    <source>
        <dbReference type="ARBA" id="ARBA00047969"/>
    </source>
</evidence>
<keyword evidence="10" id="KW-0443">Lipid metabolism</keyword>
<dbReference type="AlphaFoldDB" id="A0A7X2TEN2"/>
<dbReference type="SUPFAM" id="SSF54637">
    <property type="entry name" value="Thioesterase/thiol ester dehydrase-isomerase"/>
    <property type="match status" value="1"/>
</dbReference>
<dbReference type="RefSeq" id="WP_105303021.1">
    <property type="nucleotide sequence ID" value="NZ_VUMN01000003.1"/>
</dbReference>
<comment type="subcellular location">
    <subcellularLocation>
        <location evidence="3">Cell projection</location>
        <location evidence="3">Ruffle membrane</location>
    </subcellularLocation>
    <subcellularLocation>
        <location evidence="2">Cytoplasm</location>
    </subcellularLocation>
    <subcellularLocation>
        <location evidence="1">Membrane</location>
        <topology evidence="1">Peripheral membrane protein</topology>
    </subcellularLocation>
</comment>
<dbReference type="EC" id="3.1.2.2" evidence="16"/>
<evidence type="ECO:0000256" key="15">
    <source>
        <dbReference type="ARBA" id="ARBA00038456"/>
    </source>
</evidence>
<evidence type="ECO:0000256" key="9">
    <source>
        <dbReference type="ARBA" id="ARBA00022946"/>
    </source>
</evidence>
<gene>
    <name evidence="25" type="ORF">FYJ51_02230</name>
</gene>
<evidence type="ECO:0000259" key="24">
    <source>
        <dbReference type="Pfam" id="PF03061"/>
    </source>
</evidence>
<evidence type="ECO:0000256" key="7">
    <source>
        <dbReference type="ARBA" id="ARBA00022801"/>
    </source>
</evidence>
<comment type="catalytic activity">
    <reaction evidence="13">
        <text>(5Z,8Z,11Z,14Z)-eicosatetraenoyl-CoA + H2O = (5Z,8Z,11Z,14Z)-eicosatetraenoate + CoA + H(+)</text>
        <dbReference type="Rhea" id="RHEA:40151"/>
        <dbReference type="ChEBI" id="CHEBI:15377"/>
        <dbReference type="ChEBI" id="CHEBI:15378"/>
        <dbReference type="ChEBI" id="CHEBI:32395"/>
        <dbReference type="ChEBI" id="CHEBI:57287"/>
        <dbReference type="ChEBI" id="CHEBI:57368"/>
    </reaction>
    <physiologicalReaction direction="left-to-right" evidence="13">
        <dbReference type="Rhea" id="RHEA:40152"/>
    </physiologicalReaction>
</comment>
<evidence type="ECO:0000256" key="17">
    <source>
        <dbReference type="ARBA" id="ARBA00040123"/>
    </source>
</evidence>
<keyword evidence="9" id="KW-0809">Transit peptide</keyword>
<evidence type="ECO:0000256" key="23">
    <source>
        <dbReference type="ARBA" id="ARBA00048180"/>
    </source>
</evidence>
<comment type="catalytic activity">
    <reaction evidence="22">
        <text>dodecanoyl-CoA + H2O = dodecanoate + CoA + H(+)</text>
        <dbReference type="Rhea" id="RHEA:30135"/>
        <dbReference type="ChEBI" id="CHEBI:15377"/>
        <dbReference type="ChEBI" id="CHEBI:15378"/>
        <dbReference type="ChEBI" id="CHEBI:18262"/>
        <dbReference type="ChEBI" id="CHEBI:57287"/>
        <dbReference type="ChEBI" id="CHEBI:57375"/>
    </reaction>
    <physiologicalReaction direction="left-to-right" evidence="22">
        <dbReference type="Rhea" id="RHEA:30136"/>
    </physiologicalReaction>
</comment>
<evidence type="ECO:0000256" key="6">
    <source>
        <dbReference type="ARBA" id="ARBA00022703"/>
    </source>
</evidence>
<keyword evidence="8" id="KW-0276">Fatty acid metabolism</keyword>
<keyword evidence="5" id="KW-0963">Cytoplasm</keyword>
<keyword evidence="7" id="KW-0378">Hydrolase</keyword>
<evidence type="ECO:0000256" key="1">
    <source>
        <dbReference type="ARBA" id="ARBA00004170"/>
    </source>
</evidence>
<dbReference type="GO" id="GO:0016787">
    <property type="term" value="F:hydrolase activity"/>
    <property type="evidence" value="ECO:0007669"/>
    <property type="project" value="UniProtKB-KW"/>
</dbReference>
<comment type="catalytic activity">
    <reaction evidence="14">
        <text>(9Z)-octadecenoyl-CoA + H2O = (9Z)-octadecenoate + CoA + H(+)</text>
        <dbReference type="Rhea" id="RHEA:40139"/>
        <dbReference type="ChEBI" id="CHEBI:15377"/>
        <dbReference type="ChEBI" id="CHEBI:15378"/>
        <dbReference type="ChEBI" id="CHEBI:30823"/>
        <dbReference type="ChEBI" id="CHEBI:57287"/>
        <dbReference type="ChEBI" id="CHEBI:57387"/>
    </reaction>
    <physiologicalReaction direction="left-to-right" evidence="14">
        <dbReference type="Rhea" id="RHEA:40140"/>
    </physiologicalReaction>
</comment>
<comment type="catalytic activity">
    <reaction evidence="23">
        <text>tetradecanoyl-CoA + H2O = tetradecanoate + CoA + H(+)</text>
        <dbReference type="Rhea" id="RHEA:40119"/>
        <dbReference type="ChEBI" id="CHEBI:15377"/>
        <dbReference type="ChEBI" id="CHEBI:15378"/>
        <dbReference type="ChEBI" id="CHEBI:30807"/>
        <dbReference type="ChEBI" id="CHEBI:57287"/>
        <dbReference type="ChEBI" id="CHEBI:57385"/>
    </reaction>
    <physiologicalReaction direction="left-to-right" evidence="23">
        <dbReference type="Rhea" id="RHEA:40120"/>
    </physiologicalReaction>
</comment>
<comment type="catalytic activity">
    <reaction evidence="21">
        <text>decanoyl-CoA + H2O = decanoate + CoA + H(+)</text>
        <dbReference type="Rhea" id="RHEA:40059"/>
        <dbReference type="ChEBI" id="CHEBI:15377"/>
        <dbReference type="ChEBI" id="CHEBI:15378"/>
        <dbReference type="ChEBI" id="CHEBI:27689"/>
        <dbReference type="ChEBI" id="CHEBI:57287"/>
        <dbReference type="ChEBI" id="CHEBI:61430"/>
    </reaction>
    <physiologicalReaction direction="left-to-right" evidence="21">
        <dbReference type="Rhea" id="RHEA:40060"/>
    </physiologicalReaction>
</comment>
<keyword evidence="12" id="KW-0966">Cell projection</keyword>
<keyword evidence="4" id="KW-1003">Cell membrane</keyword>
<keyword evidence="6" id="KW-0053">Apoptosis</keyword>
<evidence type="ECO:0000256" key="14">
    <source>
        <dbReference type="ARBA" id="ARBA00037002"/>
    </source>
</evidence>
<dbReference type="GO" id="GO:0005737">
    <property type="term" value="C:cytoplasm"/>
    <property type="evidence" value="ECO:0007669"/>
    <property type="project" value="UniProtKB-SubCell"/>
</dbReference>
<accession>A0A7X2TEN2</accession>
<proteinExistence type="inferred from homology"/>
<comment type="catalytic activity">
    <reaction evidence="20">
        <text>hexadecanoyl-CoA + H2O = hexadecanoate + CoA + H(+)</text>
        <dbReference type="Rhea" id="RHEA:16645"/>
        <dbReference type="ChEBI" id="CHEBI:7896"/>
        <dbReference type="ChEBI" id="CHEBI:15377"/>
        <dbReference type="ChEBI" id="CHEBI:15378"/>
        <dbReference type="ChEBI" id="CHEBI:57287"/>
        <dbReference type="ChEBI" id="CHEBI:57379"/>
        <dbReference type="EC" id="3.1.2.2"/>
    </reaction>
    <physiologicalReaction direction="left-to-right" evidence="20">
        <dbReference type="Rhea" id="RHEA:16646"/>
    </physiologicalReaction>
</comment>
<evidence type="ECO:0000256" key="13">
    <source>
        <dbReference type="ARBA" id="ARBA00035852"/>
    </source>
</evidence>
<dbReference type="PANTHER" id="PTHR12418">
    <property type="entry name" value="ACYL-COENZYME A THIOESTERASE THEM4"/>
    <property type="match status" value="1"/>
</dbReference>
<dbReference type="Gene3D" id="3.10.129.10">
    <property type="entry name" value="Hotdog Thioesterase"/>
    <property type="match status" value="1"/>
</dbReference>